<dbReference type="Proteomes" id="UP001597280">
    <property type="component" value="Unassembled WGS sequence"/>
</dbReference>
<reference evidence="3" key="1">
    <citation type="journal article" date="2019" name="Int. J. Syst. Evol. Microbiol.">
        <title>The Global Catalogue of Microorganisms (GCM) 10K type strain sequencing project: providing services to taxonomists for standard genome sequencing and annotation.</title>
        <authorList>
            <consortium name="The Broad Institute Genomics Platform"/>
            <consortium name="The Broad Institute Genome Sequencing Center for Infectious Disease"/>
            <person name="Wu L."/>
            <person name="Ma J."/>
        </authorList>
    </citation>
    <scope>NUCLEOTIDE SEQUENCE [LARGE SCALE GENOMIC DNA]</scope>
    <source>
        <strain evidence="3">JCM 11650</strain>
    </source>
</reference>
<dbReference type="RefSeq" id="WP_343905473.1">
    <property type="nucleotide sequence ID" value="NZ_BAAAIS010000003.1"/>
</dbReference>
<feature type="transmembrane region" description="Helical" evidence="1">
    <location>
        <begin position="121"/>
        <end position="139"/>
    </location>
</feature>
<feature type="transmembrane region" description="Helical" evidence="1">
    <location>
        <begin position="57"/>
        <end position="81"/>
    </location>
</feature>
<evidence type="ECO:0008006" key="4">
    <source>
        <dbReference type="Google" id="ProtNLM"/>
    </source>
</evidence>
<name>A0ABW4Q373_9MICO</name>
<dbReference type="EMBL" id="JBHUFL010000003">
    <property type="protein sequence ID" value="MFD1836163.1"/>
    <property type="molecule type" value="Genomic_DNA"/>
</dbReference>
<proteinExistence type="predicted"/>
<accession>A0ABW4Q373</accession>
<keyword evidence="1" id="KW-0472">Membrane</keyword>
<gene>
    <name evidence="2" type="ORF">ACFSDA_13920</name>
</gene>
<protein>
    <recommendedName>
        <fullName evidence="4">ATP synthase protein I</fullName>
    </recommendedName>
</protein>
<comment type="caution">
    <text evidence="2">The sequence shown here is derived from an EMBL/GenBank/DDBJ whole genome shotgun (WGS) entry which is preliminary data.</text>
</comment>
<evidence type="ECO:0000313" key="2">
    <source>
        <dbReference type="EMBL" id="MFD1836163.1"/>
    </source>
</evidence>
<sequence>MPPAETPRPDQADGIRTARARNERMLLRALLLAVAAGVVIDLVVILVALGVGKDGAVAGALVGSTLALVVTLPTVGSALAARRLDATAWAMVLMGSWMVKMFVLIIALLLLRDAEWLSRPWLGLALLAGAIVSAVTEAVGMMRGRPRLEVAPTTPRDPGEQ</sequence>
<organism evidence="2 3">
    <name type="scientific">Brachybacterium rhamnosum</name>
    <dbReference type="NCBI Taxonomy" id="173361"/>
    <lineage>
        <taxon>Bacteria</taxon>
        <taxon>Bacillati</taxon>
        <taxon>Actinomycetota</taxon>
        <taxon>Actinomycetes</taxon>
        <taxon>Micrococcales</taxon>
        <taxon>Dermabacteraceae</taxon>
        <taxon>Brachybacterium</taxon>
    </lineage>
</organism>
<keyword evidence="3" id="KW-1185">Reference proteome</keyword>
<feature type="transmembrane region" description="Helical" evidence="1">
    <location>
        <begin position="88"/>
        <end position="109"/>
    </location>
</feature>
<feature type="transmembrane region" description="Helical" evidence="1">
    <location>
        <begin position="29"/>
        <end position="51"/>
    </location>
</feature>
<keyword evidence="1" id="KW-1133">Transmembrane helix</keyword>
<evidence type="ECO:0000313" key="3">
    <source>
        <dbReference type="Proteomes" id="UP001597280"/>
    </source>
</evidence>
<evidence type="ECO:0000256" key="1">
    <source>
        <dbReference type="SAM" id="Phobius"/>
    </source>
</evidence>
<keyword evidence="1" id="KW-0812">Transmembrane</keyword>